<dbReference type="OrthoDB" id="3373978at2"/>
<dbReference type="PANTHER" id="PTHR39217:SF1">
    <property type="entry name" value="GLUTATHIONE SYNTHETASE"/>
    <property type="match status" value="1"/>
</dbReference>
<proteinExistence type="predicted"/>
<gene>
    <name evidence="1" type="ORF">AN936_17660</name>
</gene>
<organism evidence="1 2">
    <name type="scientific">Sphingopyxis macrogoltabida</name>
    <name type="common">Sphingomonas macrogoltabidus</name>
    <dbReference type="NCBI Taxonomy" id="33050"/>
    <lineage>
        <taxon>Bacteria</taxon>
        <taxon>Pseudomonadati</taxon>
        <taxon>Pseudomonadota</taxon>
        <taxon>Alphaproteobacteria</taxon>
        <taxon>Sphingomonadales</taxon>
        <taxon>Sphingomonadaceae</taxon>
        <taxon>Sphingopyxis</taxon>
    </lineage>
</organism>
<protein>
    <recommendedName>
        <fullName evidence="3">Transporter</fullName>
    </recommendedName>
</protein>
<dbReference type="Proteomes" id="UP000058074">
    <property type="component" value="Chromosome"/>
</dbReference>
<dbReference type="SUPFAM" id="SSF56059">
    <property type="entry name" value="Glutathione synthetase ATP-binding domain-like"/>
    <property type="match status" value="1"/>
</dbReference>
<reference evidence="1 2" key="1">
    <citation type="journal article" date="2015" name="Genome Announc.">
        <title>Complete Genome Sequence of Polypropylene Glycol- and Polyethylene Glycol-Degrading Sphingopyxis macrogoltabida Strain EY-1.</title>
        <authorList>
            <person name="Ohtsubo Y."/>
            <person name="Nagata Y."/>
            <person name="Numata M."/>
            <person name="Tsuchikane K."/>
            <person name="Hosoyama A."/>
            <person name="Yamazoe A."/>
            <person name="Tsuda M."/>
            <person name="Fujita N."/>
            <person name="Kawai F."/>
        </authorList>
    </citation>
    <scope>NUCLEOTIDE SEQUENCE [LARGE SCALE GENOMIC DNA]</scope>
    <source>
        <strain evidence="1 2">EY-1</strain>
    </source>
</reference>
<accession>A0A0N9UF90</accession>
<dbReference type="AlphaFoldDB" id="A0A0N9UF90"/>
<evidence type="ECO:0000313" key="2">
    <source>
        <dbReference type="Proteomes" id="UP000058074"/>
    </source>
</evidence>
<dbReference type="EMBL" id="CP012700">
    <property type="protein sequence ID" value="ALH82117.1"/>
    <property type="molecule type" value="Genomic_DNA"/>
</dbReference>
<evidence type="ECO:0008006" key="3">
    <source>
        <dbReference type="Google" id="ProtNLM"/>
    </source>
</evidence>
<dbReference type="RefSeq" id="WP_054589215.1">
    <property type="nucleotide sequence ID" value="NZ_CP012700.1"/>
</dbReference>
<sequence length="287" mass="30487">MPFQPRVAILVPASDYYEKWRPAFARKAAALTAAGLVVEQRVWTDPGDLTGYELILPLFTWGYQRDVAAWYALLHRLEAEALPVVNPVPVLRWNSDKAYLAELGAAGVAVVPTVEIAALDEAGLGKARAALGAEEVVIKPAISGGADGTHRVAPGAPIPGDALGRRRLVQPLMQGILTDGEYSLFFFAGKFSHAIVKRPAAGDFRVQEQFGGREADWDASEAARNLAAAALAAAPAPPVYARVDMVGDAAGRLHIIELELIEPSLFLHHAPDKGAAFGRAVAAALFG</sequence>
<evidence type="ECO:0000313" key="1">
    <source>
        <dbReference type="EMBL" id="ALH82117.1"/>
    </source>
</evidence>
<dbReference type="PATRIC" id="fig|33050.5.peg.3659"/>
<name>A0A0N9UF90_SPHMC</name>
<dbReference type="InterPro" id="IPR053191">
    <property type="entry name" value="DcsG_Biosynth_Enzyme"/>
</dbReference>
<dbReference type="KEGG" id="smag:AN936_17660"/>
<dbReference type="PANTHER" id="PTHR39217">
    <property type="match status" value="1"/>
</dbReference>